<accession>A0A9D1N0A5</accession>
<keyword evidence="1" id="KW-0472">Membrane</keyword>
<dbReference type="Proteomes" id="UP000886748">
    <property type="component" value="Unassembled WGS sequence"/>
</dbReference>
<reference evidence="2" key="2">
    <citation type="journal article" date="2021" name="PeerJ">
        <title>Extensive microbial diversity within the chicken gut microbiome revealed by metagenomics and culture.</title>
        <authorList>
            <person name="Gilroy R."/>
            <person name="Ravi A."/>
            <person name="Getino M."/>
            <person name="Pursley I."/>
            <person name="Horton D.L."/>
            <person name="Alikhan N.F."/>
            <person name="Baker D."/>
            <person name="Gharbi K."/>
            <person name="Hall N."/>
            <person name="Watson M."/>
            <person name="Adriaenssens E.M."/>
            <person name="Foster-Nyarko E."/>
            <person name="Jarju S."/>
            <person name="Secka A."/>
            <person name="Antonio M."/>
            <person name="Oren A."/>
            <person name="Chaudhuri R.R."/>
            <person name="La Ragione R."/>
            <person name="Hildebrand F."/>
            <person name="Pallen M.J."/>
        </authorList>
    </citation>
    <scope>NUCLEOTIDE SEQUENCE</scope>
    <source>
        <strain evidence="2">CHK154-7741</strain>
    </source>
</reference>
<comment type="caution">
    <text evidence="2">The sequence shown here is derived from an EMBL/GenBank/DDBJ whole genome shotgun (WGS) entry which is preliminary data.</text>
</comment>
<evidence type="ECO:0000256" key="1">
    <source>
        <dbReference type="SAM" id="Phobius"/>
    </source>
</evidence>
<evidence type="ECO:0000313" key="3">
    <source>
        <dbReference type="Proteomes" id="UP000886748"/>
    </source>
</evidence>
<organism evidence="2 3">
    <name type="scientific">Candidatus Limenecus avicola</name>
    <dbReference type="NCBI Taxonomy" id="2840847"/>
    <lineage>
        <taxon>Bacteria</taxon>
        <taxon>Bacillati</taxon>
        <taxon>Bacillota</taxon>
        <taxon>Clostridia</taxon>
        <taxon>Eubacteriales</taxon>
        <taxon>Clostridiaceae</taxon>
        <taxon>Clostridiaceae incertae sedis</taxon>
        <taxon>Candidatus Limenecus</taxon>
    </lineage>
</organism>
<gene>
    <name evidence="2" type="ORF">IAD26_06140</name>
</gene>
<keyword evidence="1" id="KW-1133">Transmembrane helix</keyword>
<reference evidence="2" key="1">
    <citation type="submission" date="2020-10" db="EMBL/GenBank/DDBJ databases">
        <authorList>
            <person name="Gilroy R."/>
        </authorList>
    </citation>
    <scope>NUCLEOTIDE SEQUENCE</scope>
    <source>
        <strain evidence="2">CHK154-7741</strain>
    </source>
</reference>
<keyword evidence="1" id="KW-0812">Transmembrane</keyword>
<proteinExistence type="predicted"/>
<sequence>MTNPVSMQGQQNYSYYQPLKAGHFVVNPPVIRPHSFYDEIKVDKEFYNELLNPKSKAFFHKPVAMKTQKPKNRLKRLLTWTAIIAGAIVCYAKRNLIKTFITNTYDKIKNHIKRK</sequence>
<protein>
    <submittedName>
        <fullName evidence="2">Uncharacterized protein</fullName>
    </submittedName>
</protein>
<name>A0A9D1N0A5_9CLOT</name>
<dbReference type="AlphaFoldDB" id="A0A9D1N0A5"/>
<dbReference type="EMBL" id="DVOD01000046">
    <property type="protein sequence ID" value="HIU92700.1"/>
    <property type="molecule type" value="Genomic_DNA"/>
</dbReference>
<feature type="transmembrane region" description="Helical" evidence="1">
    <location>
        <begin position="77"/>
        <end position="94"/>
    </location>
</feature>
<evidence type="ECO:0000313" key="2">
    <source>
        <dbReference type="EMBL" id="HIU92700.1"/>
    </source>
</evidence>